<dbReference type="SUPFAM" id="SSF55681">
    <property type="entry name" value="Class II aaRS and biotin synthetases"/>
    <property type="match status" value="1"/>
</dbReference>
<dbReference type="CDD" id="cd00769">
    <property type="entry name" value="PheRS_beta_core"/>
    <property type="match status" value="1"/>
</dbReference>
<dbReference type="SUPFAM" id="SSF50249">
    <property type="entry name" value="Nucleic acid-binding proteins"/>
    <property type="match status" value="1"/>
</dbReference>
<name>A0A2S5KHH8_9PROT</name>
<dbReference type="Pfam" id="PF03484">
    <property type="entry name" value="B5"/>
    <property type="match status" value="1"/>
</dbReference>
<dbReference type="Gene3D" id="3.30.930.10">
    <property type="entry name" value="Bira Bifunctional Protein, Domain 2"/>
    <property type="match status" value="1"/>
</dbReference>
<evidence type="ECO:0000259" key="17">
    <source>
        <dbReference type="PROSITE" id="PS50886"/>
    </source>
</evidence>
<dbReference type="GO" id="GO:0005524">
    <property type="term" value="F:ATP binding"/>
    <property type="evidence" value="ECO:0007669"/>
    <property type="project" value="UniProtKB-UniRule"/>
</dbReference>
<dbReference type="SUPFAM" id="SSF46955">
    <property type="entry name" value="Putative DNA-binding domain"/>
    <property type="match status" value="1"/>
</dbReference>
<comment type="subcellular location">
    <subcellularLocation>
        <location evidence="1 15">Cytoplasm</location>
    </subcellularLocation>
</comment>
<evidence type="ECO:0000256" key="8">
    <source>
        <dbReference type="ARBA" id="ARBA00022741"/>
    </source>
</evidence>
<keyword evidence="13 15" id="KW-0030">Aminoacyl-tRNA synthetase</keyword>
<evidence type="ECO:0000256" key="3">
    <source>
        <dbReference type="ARBA" id="ARBA00011209"/>
    </source>
</evidence>
<dbReference type="InterPro" id="IPR009061">
    <property type="entry name" value="DNA-bd_dom_put_sf"/>
</dbReference>
<dbReference type="InterPro" id="IPR012340">
    <property type="entry name" value="NA-bd_OB-fold"/>
</dbReference>
<keyword evidence="8 15" id="KW-0547">Nucleotide-binding</keyword>
<keyword evidence="6 15" id="KW-0436">Ligase</keyword>
<dbReference type="GO" id="GO:0009328">
    <property type="term" value="C:phenylalanine-tRNA ligase complex"/>
    <property type="evidence" value="ECO:0007669"/>
    <property type="project" value="TreeGrafter"/>
</dbReference>
<dbReference type="PROSITE" id="PS51447">
    <property type="entry name" value="FDX_ACB"/>
    <property type="match status" value="1"/>
</dbReference>
<evidence type="ECO:0000256" key="9">
    <source>
        <dbReference type="ARBA" id="ARBA00022840"/>
    </source>
</evidence>
<dbReference type="NCBIfam" id="TIGR00472">
    <property type="entry name" value="pheT_bact"/>
    <property type="match status" value="1"/>
</dbReference>
<evidence type="ECO:0000313" key="21">
    <source>
        <dbReference type="Proteomes" id="UP000238196"/>
    </source>
</evidence>
<comment type="cofactor">
    <cofactor evidence="15">
        <name>Mg(2+)</name>
        <dbReference type="ChEBI" id="CHEBI:18420"/>
    </cofactor>
    <text evidence="15">Binds 2 magnesium ions per tetramer.</text>
</comment>
<dbReference type="SUPFAM" id="SSF54991">
    <property type="entry name" value="Anticodon-binding domain of PheRS"/>
    <property type="match status" value="1"/>
</dbReference>
<gene>
    <name evidence="15" type="primary">pheT</name>
    <name evidence="20" type="ORF">C4K68_27160</name>
</gene>
<evidence type="ECO:0000256" key="14">
    <source>
        <dbReference type="ARBA" id="ARBA00049255"/>
    </source>
</evidence>
<dbReference type="Proteomes" id="UP000238196">
    <property type="component" value="Unassembled WGS sequence"/>
</dbReference>
<dbReference type="GO" id="GO:0000287">
    <property type="term" value="F:magnesium ion binding"/>
    <property type="evidence" value="ECO:0007669"/>
    <property type="project" value="UniProtKB-UniRule"/>
</dbReference>
<feature type="domain" description="TRNA-binding" evidence="17">
    <location>
        <begin position="39"/>
        <end position="147"/>
    </location>
</feature>
<evidence type="ECO:0000313" key="20">
    <source>
        <dbReference type="EMBL" id="PPC74095.1"/>
    </source>
</evidence>
<feature type="binding site" evidence="15">
    <location>
        <position position="460"/>
    </location>
    <ligand>
        <name>Mg(2+)</name>
        <dbReference type="ChEBI" id="CHEBI:18420"/>
        <note>shared with alpha subunit</note>
    </ligand>
</feature>
<dbReference type="InterPro" id="IPR045864">
    <property type="entry name" value="aa-tRNA-synth_II/BPL/LPL"/>
</dbReference>
<dbReference type="SUPFAM" id="SSF56037">
    <property type="entry name" value="PheT/TilS domain"/>
    <property type="match status" value="1"/>
</dbReference>
<dbReference type="SMART" id="SM00873">
    <property type="entry name" value="B3_4"/>
    <property type="match status" value="1"/>
</dbReference>
<organism evidence="20 21">
    <name type="scientific">Proteobacteria bacterium 228</name>
    <dbReference type="NCBI Taxonomy" id="2083153"/>
    <lineage>
        <taxon>Bacteria</taxon>
        <taxon>Pseudomonadati</taxon>
        <taxon>Pseudomonadota</taxon>
    </lineage>
</organism>
<dbReference type="InterPro" id="IPR033714">
    <property type="entry name" value="tRNA_bind_bactPheRS"/>
</dbReference>
<dbReference type="GO" id="GO:0004826">
    <property type="term" value="F:phenylalanine-tRNA ligase activity"/>
    <property type="evidence" value="ECO:0007669"/>
    <property type="project" value="UniProtKB-UniRule"/>
</dbReference>
<proteinExistence type="inferred from homology"/>
<evidence type="ECO:0000256" key="2">
    <source>
        <dbReference type="ARBA" id="ARBA00008653"/>
    </source>
</evidence>
<dbReference type="NCBIfam" id="NF045760">
    <property type="entry name" value="YtpR"/>
    <property type="match status" value="1"/>
</dbReference>
<dbReference type="InterPro" id="IPR005146">
    <property type="entry name" value="B3/B4_tRNA-bd"/>
</dbReference>
<dbReference type="SMART" id="SM00874">
    <property type="entry name" value="B5"/>
    <property type="match status" value="1"/>
</dbReference>
<feature type="domain" description="B5" evidence="19">
    <location>
        <begin position="400"/>
        <end position="476"/>
    </location>
</feature>
<feature type="domain" description="FDX-ACB" evidence="18">
    <location>
        <begin position="697"/>
        <end position="790"/>
    </location>
</feature>
<evidence type="ECO:0000256" key="7">
    <source>
        <dbReference type="ARBA" id="ARBA00022723"/>
    </source>
</evidence>
<evidence type="ECO:0000256" key="10">
    <source>
        <dbReference type="ARBA" id="ARBA00022842"/>
    </source>
</evidence>
<feature type="binding site" evidence="15">
    <location>
        <position position="454"/>
    </location>
    <ligand>
        <name>Mg(2+)</name>
        <dbReference type="ChEBI" id="CHEBI:18420"/>
        <note>shared with alpha subunit</note>
    </ligand>
</feature>
<feature type="binding site" evidence="15">
    <location>
        <position position="463"/>
    </location>
    <ligand>
        <name>Mg(2+)</name>
        <dbReference type="ChEBI" id="CHEBI:18420"/>
        <note>shared with alpha subunit</note>
    </ligand>
</feature>
<dbReference type="FunFam" id="2.40.50.140:FF:000045">
    <property type="entry name" value="Phenylalanine--tRNA ligase beta subunit"/>
    <property type="match status" value="1"/>
</dbReference>
<dbReference type="Pfam" id="PF03483">
    <property type="entry name" value="B3_4"/>
    <property type="match status" value="1"/>
</dbReference>
<evidence type="ECO:0000256" key="6">
    <source>
        <dbReference type="ARBA" id="ARBA00022598"/>
    </source>
</evidence>
<evidence type="ECO:0000256" key="13">
    <source>
        <dbReference type="ARBA" id="ARBA00023146"/>
    </source>
</evidence>
<dbReference type="GO" id="GO:0000049">
    <property type="term" value="F:tRNA binding"/>
    <property type="evidence" value="ECO:0007669"/>
    <property type="project" value="UniProtKB-UniRule"/>
</dbReference>
<keyword evidence="11 16" id="KW-0694">RNA-binding</keyword>
<dbReference type="InterPro" id="IPR045060">
    <property type="entry name" value="Phe-tRNA-ligase_IIc_bsu"/>
</dbReference>
<dbReference type="InterPro" id="IPR005121">
    <property type="entry name" value="Fdx_antiC-bd"/>
</dbReference>
<dbReference type="CDD" id="cd02796">
    <property type="entry name" value="tRNA_bind_bactPheRS"/>
    <property type="match status" value="1"/>
</dbReference>
<dbReference type="OrthoDB" id="5287145at2"/>
<dbReference type="Gene3D" id="3.30.56.10">
    <property type="match status" value="2"/>
</dbReference>
<comment type="subunit">
    <text evidence="3 15">Tetramer of two alpha and two beta subunits.</text>
</comment>
<dbReference type="InterPro" id="IPR002547">
    <property type="entry name" value="tRNA-bd_dom"/>
</dbReference>
<dbReference type="FunFam" id="3.30.930.10:FF:000022">
    <property type="entry name" value="Phenylalanine--tRNA ligase beta subunit"/>
    <property type="match status" value="1"/>
</dbReference>
<keyword evidence="5 16" id="KW-0820">tRNA-binding</keyword>
<comment type="caution">
    <text evidence="20">The sequence shown here is derived from an EMBL/GenBank/DDBJ whole genome shotgun (WGS) entry which is preliminary data.</text>
</comment>
<evidence type="ECO:0000259" key="19">
    <source>
        <dbReference type="PROSITE" id="PS51483"/>
    </source>
</evidence>
<dbReference type="HAMAP" id="MF_00283">
    <property type="entry name" value="Phe_tRNA_synth_beta1"/>
    <property type="match status" value="1"/>
</dbReference>
<keyword evidence="12 15" id="KW-0648">Protein biosynthesis</keyword>
<dbReference type="PANTHER" id="PTHR10947">
    <property type="entry name" value="PHENYLALANYL-TRNA SYNTHETASE BETA CHAIN AND LEUCINE-RICH REPEAT-CONTAINING PROTEIN 47"/>
    <property type="match status" value="1"/>
</dbReference>
<dbReference type="Pfam" id="PF01588">
    <property type="entry name" value="tRNA_bind"/>
    <property type="match status" value="1"/>
</dbReference>
<dbReference type="GO" id="GO:0006432">
    <property type="term" value="P:phenylalanyl-tRNA aminoacylation"/>
    <property type="evidence" value="ECO:0007669"/>
    <property type="project" value="UniProtKB-UniRule"/>
</dbReference>
<comment type="similarity">
    <text evidence="2 15">Belongs to the phenylalanyl-tRNA synthetase beta subunit family. Type 1 subfamily.</text>
</comment>
<evidence type="ECO:0000256" key="16">
    <source>
        <dbReference type="PROSITE-ProRule" id="PRU00209"/>
    </source>
</evidence>
<dbReference type="PANTHER" id="PTHR10947:SF0">
    <property type="entry name" value="PHENYLALANINE--TRNA LIGASE BETA SUBUNIT"/>
    <property type="match status" value="1"/>
</dbReference>
<dbReference type="Pfam" id="PF17759">
    <property type="entry name" value="tRNA_synthFbeta"/>
    <property type="match status" value="1"/>
</dbReference>
<dbReference type="FunFam" id="3.50.40.10:FF:000001">
    <property type="entry name" value="Phenylalanine--tRNA ligase beta subunit"/>
    <property type="match status" value="1"/>
</dbReference>
<dbReference type="InterPro" id="IPR041616">
    <property type="entry name" value="PheRS_beta_core"/>
</dbReference>
<keyword evidence="10 15" id="KW-0460">Magnesium</keyword>
<dbReference type="EMBL" id="PRLP01000167">
    <property type="protein sequence ID" value="PPC74095.1"/>
    <property type="molecule type" value="Genomic_DNA"/>
</dbReference>
<comment type="catalytic activity">
    <reaction evidence="14 15">
        <text>tRNA(Phe) + L-phenylalanine + ATP = L-phenylalanyl-tRNA(Phe) + AMP + diphosphate + H(+)</text>
        <dbReference type="Rhea" id="RHEA:19413"/>
        <dbReference type="Rhea" id="RHEA-COMP:9668"/>
        <dbReference type="Rhea" id="RHEA-COMP:9699"/>
        <dbReference type="ChEBI" id="CHEBI:15378"/>
        <dbReference type="ChEBI" id="CHEBI:30616"/>
        <dbReference type="ChEBI" id="CHEBI:33019"/>
        <dbReference type="ChEBI" id="CHEBI:58095"/>
        <dbReference type="ChEBI" id="CHEBI:78442"/>
        <dbReference type="ChEBI" id="CHEBI:78531"/>
        <dbReference type="ChEBI" id="CHEBI:456215"/>
        <dbReference type="EC" id="6.1.1.20"/>
    </reaction>
</comment>
<accession>A0A2S5KHH8</accession>
<dbReference type="PROSITE" id="PS51483">
    <property type="entry name" value="B5"/>
    <property type="match status" value="1"/>
</dbReference>
<evidence type="ECO:0000256" key="11">
    <source>
        <dbReference type="ARBA" id="ARBA00022884"/>
    </source>
</evidence>
<evidence type="ECO:0000256" key="5">
    <source>
        <dbReference type="ARBA" id="ARBA00022555"/>
    </source>
</evidence>
<evidence type="ECO:0000259" key="18">
    <source>
        <dbReference type="PROSITE" id="PS51447"/>
    </source>
</evidence>
<dbReference type="InterPro" id="IPR036690">
    <property type="entry name" value="Fdx_antiC-bd_sf"/>
</dbReference>
<dbReference type="Gene3D" id="3.50.40.10">
    <property type="entry name" value="Phenylalanyl-trna Synthetase, Chain B, domain 3"/>
    <property type="match status" value="1"/>
</dbReference>
<reference evidence="20 21" key="1">
    <citation type="submission" date="2018-02" db="EMBL/GenBank/DDBJ databases">
        <title>novel marine gammaproteobacteria from coastal saline agro ecosystem.</title>
        <authorList>
            <person name="Krishnan R."/>
            <person name="Ramesh Kumar N."/>
        </authorList>
    </citation>
    <scope>NUCLEOTIDE SEQUENCE [LARGE SCALE GENOMIC DNA]</scope>
    <source>
        <strain evidence="20 21">228</strain>
    </source>
</reference>
<dbReference type="PROSITE" id="PS50886">
    <property type="entry name" value="TRBD"/>
    <property type="match status" value="1"/>
</dbReference>
<keyword evidence="4 15" id="KW-0963">Cytoplasm</keyword>
<evidence type="ECO:0000256" key="4">
    <source>
        <dbReference type="ARBA" id="ARBA00022490"/>
    </source>
</evidence>
<protein>
    <recommendedName>
        <fullName evidence="15">Phenylalanine--tRNA ligase beta subunit</fullName>
        <ecNumber evidence="15">6.1.1.20</ecNumber>
    </recommendedName>
    <alternativeName>
        <fullName evidence="15">Phenylalanyl-tRNA synthetase beta subunit</fullName>
        <shortName evidence="15">PheRS</shortName>
    </alternativeName>
</protein>
<dbReference type="InterPro" id="IPR004532">
    <property type="entry name" value="Phe-tRNA-ligase_IIc_bsu_bact"/>
</dbReference>
<evidence type="ECO:0000256" key="15">
    <source>
        <dbReference type="HAMAP-Rule" id="MF_00283"/>
    </source>
</evidence>
<dbReference type="Gene3D" id="3.30.70.380">
    <property type="entry name" value="Ferrodoxin-fold anticodon-binding domain"/>
    <property type="match status" value="1"/>
</dbReference>
<dbReference type="EC" id="6.1.1.20" evidence="15"/>
<evidence type="ECO:0000256" key="1">
    <source>
        <dbReference type="ARBA" id="ARBA00004496"/>
    </source>
</evidence>
<dbReference type="Pfam" id="PF03147">
    <property type="entry name" value="FDX-ACB"/>
    <property type="match status" value="1"/>
</dbReference>
<dbReference type="InterPro" id="IPR020825">
    <property type="entry name" value="Phe-tRNA_synthase-like_B3/B4"/>
</dbReference>
<dbReference type="SMART" id="SM00896">
    <property type="entry name" value="FDX-ACB"/>
    <property type="match status" value="1"/>
</dbReference>
<feature type="binding site" evidence="15">
    <location>
        <position position="464"/>
    </location>
    <ligand>
        <name>Mg(2+)</name>
        <dbReference type="ChEBI" id="CHEBI:18420"/>
        <note>shared with alpha subunit</note>
    </ligand>
</feature>
<dbReference type="AlphaFoldDB" id="A0A2S5KHH8"/>
<dbReference type="InterPro" id="IPR005147">
    <property type="entry name" value="tRNA_synthase_B5-dom"/>
</dbReference>
<evidence type="ECO:0000256" key="12">
    <source>
        <dbReference type="ARBA" id="ARBA00022917"/>
    </source>
</evidence>
<keyword evidence="7 15" id="KW-0479">Metal-binding</keyword>
<sequence length="791" mass="86255">MKFSEQWLREWVNPAINSDELMAQVTLAGLEVDDVIPVAGKFSGVVVGKILTAEQHPNADKLQVCQVTDGSETFQVVCGAPNARAGLVTAFARIGAELPGDFKIKKAKLRQVESCGMLCSAQELGISEDHDGIMELAEDAPIGADLRELLNLNDITIDVDLTPNRSDCLSIRGLAREVGVLNQCDVAEPVIEAVAASCDATFPVRIEAGAACPRYLGRVIKGINLGVATPDWMVEKLRRSGIRSIDPVVDVTNFVLLELGQPMHAFDLAQLESSVVVRMAKADETLTLLDGSEIKLAADELVIADEVKPVALAGIMGGEHSGVNADARDIFLECAFFSPLAIAGRARRHGLHTDASHRYERGVDPELQYLAVERATALLVEIVGGEAGPVVVAEAPEHLPVRNVIRLRDERLAMMLAVELPESEVESILRRLGMSPQRAEAGVWQVQVPSWRFDISLEVDLIEEIARIYGYNRLPSKQPAAAMEMPALPEHKVQLGRLRQTLISRGYQEAITFSFTEPKLLAKFDPERTPLALANPISADLAVMRTTLWAGLAKTVQYNQNRQQSRVRLFETGLRFVPQGDELIQEKVIAGVICGERMPESWHGKSDPVDFFDLKGDVEAMLSLTGKQFSFEAVANPALHPGQSASIRNEQGQTIGYIGRLHPTLRKELDLNGDLFLFEISLALLQEGVVNSFAGVSKFPEVRRDIAVLAKDEVSFADLQSVVRDAAGDSFKNVVIFDLYRGKGVPDGHKSVALGLTWQDPSRTLTDDEISAAVTKVINDLEAKLGAALRS</sequence>
<dbReference type="FunFam" id="3.30.70.380:FF:000001">
    <property type="entry name" value="Phenylalanine--tRNA ligase beta subunit"/>
    <property type="match status" value="1"/>
</dbReference>
<dbReference type="FunFam" id="3.30.56.10:FF:000002">
    <property type="entry name" value="Phenylalanine--tRNA ligase beta subunit"/>
    <property type="match status" value="1"/>
</dbReference>
<keyword evidence="9 15" id="KW-0067">ATP-binding</keyword>
<dbReference type="Gene3D" id="2.40.50.140">
    <property type="entry name" value="Nucleic acid-binding proteins"/>
    <property type="match status" value="1"/>
</dbReference>